<evidence type="ECO:0000256" key="5">
    <source>
        <dbReference type="ARBA" id="ARBA00022840"/>
    </source>
</evidence>
<evidence type="ECO:0000256" key="8">
    <source>
        <dbReference type="ARBA" id="ARBA00023306"/>
    </source>
</evidence>
<dbReference type="Proteomes" id="UP000829542">
    <property type="component" value="Chromosome"/>
</dbReference>
<dbReference type="PANTHER" id="PTHR43024:SF1">
    <property type="entry name" value="UDP-N-ACETYLMURAMOYL-TRIPEPTIDE--D-ALANYL-D-ALANINE LIGASE"/>
    <property type="match status" value="1"/>
</dbReference>
<keyword evidence="3 10" id="KW-0132">Cell division</keyword>
<reference evidence="15 16" key="1">
    <citation type="submission" date="2022-03" db="EMBL/GenBank/DDBJ databases">
        <title>Ignatzschineria rhizosphaerae HR5S32.</title>
        <authorList>
            <person name="Sun J.Q."/>
            <person name="Feng J.Y."/>
        </authorList>
    </citation>
    <scope>NUCLEOTIDE SEQUENCE [LARGE SCALE GENOMIC DNA]</scope>
    <source>
        <strain evidence="15 16">HR5S32</strain>
    </source>
</reference>
<comment type="function">
    <text evidence="10 11">Involved in cell wall formation. Catalyzes the final step in the synthesis of UDP-N-acetylmuramoyl-pentapeptide, the precursor of murein.</text>
</comment>
<keyword evidence="8 10" id="KW-0131">Cell cycle</keyword>
<dbReference type="EC" id="6.3.2.10" evidence="10 11"/>
<dbReference type="InterPro" id="IPR013221">
    <property type="entry name" value="Mur_ligase_cen"/>
</dbReference>
<comment type="catalytic activity">
    <reaction evidence="10 11">
        <text>D-alanyl-D-alanine + UDP-N-acetyl-alpha-D-muramoyl-L-alanyl-gamma-D-glutamyl-meso-2,6-diaminopimelate + ATP = UDP-N-acetyl-alpha-D-muramoyl-L-alanyl-gamma-D-glutamyl-meso-2,6-diaminopimeloyl-D-alanyl-D-alanine + ADP + phosphate + H(+)</text>
        <dbReference type="Rhea" id="RHEA:28374"/>
        <dbReference type="ChEBI" id="CHEBI:15378"/>
        <dbReference type="ChEBI" id="CHEBI:30616"/>
        <dbReference type="ChEBI" id="CHEBI:43474"/>
        <dbReference type="ChEBI" id="CHEBI:57822"/>
        <dbReference type="ChEBI" id="CHEBI:61386"/>
        <dbReference type="ChEBI" id="CHEBI:83905"/>
        <dbReference type="ChEBI" id="CHEBI:456216"/>
        <dbReference type="EC" id="6.3.2.10"/>
    </reaction>
</comment>
<evidence type="ECO:0000256" key="10">
    <source>
        <dbReference type="HAMAP-Rule" id="MF_02019"/>
    </source>
</evidence>
<dbReference type="SUPFAM" id="SSF53623">
    <property type="entry name" value="MurD-like peptide ligases, catalytic domain"/>
    <property type="match status" value="1"/>
</dbReference>
<feature type="domain" description="Mur ligase central" evidence="14">
    <location>
        <begin position="104"/>
        <end position="288"/>
    </location>
</feature>
<keyword evidence="1 10" id="KW-0963">Cytoplasm</keyword>
<dbReference type="Gene3D" id="3.40.1190.10">
    <property type="entry name" value="Mur-like, catalytic domain"/>
    <property type="match status" value="1"/>
</dbReference>
<name>A0ABY3X661_9GAMM</name>
<evidence type="ECO:0000259" key="14">
    <source>
        <dbReference type="Pfam" id="PF08245"/>
    </source>
</evidence>
<dbReference type="Pfam" id="PF08245">
    <property type="entry name" value="Mur_ligase_M"/>
    <property type="match status" value="1"/>
</dbReference>
<feature type="domain" description="Mur ligase C-terminal" evidence="13">
    <location>
        <begin position="311"/>
        <end position="425"/>
    </location>
</feature>
<dbReference type="Gene3D" id="3.90.190.20">
    <property type="entry name" value="Mur ligase, C-terminal domain"/>
    <property type="match status" value="1"/>
</dbReference>
<dbReference type="GO" id="GO:0016874">
    <property type="term" value="F:ligase activity"/>
    <property type="evidence" value="ECO:0007669"/>
    <property type="project" value="UniProtKB-KW"/>
</dbReference>
<sequence length="450" mass="48738">MKLSEAAKIMKGELKGQDAYFFGAASDTRKLKPGELFFAWKGERFDAHDYLESAELKGAICAVVERFIPSAEIAQIVVKDSQKALGKIAKAWRKAWKGTMIALTGSNGKTTLKEMVTSILSVNHEVLATEGNYNNHVGCPLMLLRLNKHHTHAVIEMGANHPKEIEYLTKIVQPDIAILNNAGACHLEGFGSLEGVAKAKSEIFLGLAESGTAIINADDQFVDYWKGCVVDFKSLTFAIENPADIYASDIVGNNQFTLNIAPQKIVAPITLQLLGRHNILNALAASAATVAAGESVDTIKQGLEALAPVKGRLQVVKIKDNVQLINDAYNANPNSLKAGIDACSAGNRWLVLGDMRELGVDEIKIHDECGIYAKNAGFSELFALGELTKHTVKGFGKGAVSYPDHEALLTALTTKIAHYNDSALLTILLKGSNSMNMQYFYEALVECEDC</sequence>
<accession>A0ABY3X661</accession>
<evidence type="ECO:0000313" key="16">
    <source>
        <dbReference type="Proteomes" id="UP000829542"/>
    </source>
</evidence>
<keyword evidence="4 10" id="KW-0547">Nucleotide-binding</keyword>
<dbReference type="InterPro" id="IPR000713">
    <property type="entry name" value="Mur_ligase_N"/>
</dbReference>
<organism evidence="15 16">
    <name type="scientific">Ignatzschineria rhizosphaerae</name>
    <dbReference type="NCBI Taxonomy" id="2923279"/>
    <lineage>
        <taxon>Bacteria</taxon>
        <taxon>Pseudomonadati</taxon>
        <taxon>Pseudomonadota</taxon>
        <taxon>Gammaproteobacteria</taxon>
        <taxon>Cardiobacteriales</taxon>
        <taxon>Ignatzschineriaceae</taxon>
        <taxon>Ignatzschineria</taxon>
    </lineage>
</organism>
<evidence type="ECO:0000256" key="11">
    <source>
        <dbReference type="RuleBase" id="RU004136"/>
    </source>
</evidence>
<evidence type="ECO:0000259" key="13">
    <source>
        <dbReference type="Pfam" id="PF02875"/>
    </source>
</evidence>
<dbReference type="PANTHER" id="PTHR43024">
    <property type="entry name" value="UDP-N-ACETYLMURAMOYL-TRIPEPTIDE--D-ALANYL-D-ALANINE LIGASE"/>
    <property type="match status" value="1"/>
</dbReference>
<keyword evidence="2 10" id="KW-0436">Ligase</keyword>
<keyword evidence="9 10" id="KW-0961">Cell wall biogenesis/degradation</keyword>
<dbReference type="InterPro" id="IPR004101">
    <property type="entry name" value="Mur_ligase_C"/>
</dbReference>
<keyword evidence="16" id="KW-1185">Reference proteome</keyword>
<evidence type="ECO:0000313" key="15">
    <source>
        <dbReference type="EMBL" id="UNM96517.1"/>
    </source>
</evidence>
<dbReference type="RefSeq" id="WP_242150239.1">
    <property type="nucleotide sequence ID" value="NZ_CP093379.1"/>
</dbReference>
<dbReference type="SUPFAM" id="SSF63418">
    <property type="entry name" value="MurE/MurF N-terminal domain"/>
    <property type="match status" value="1"/>
</dbReference>
<dbReference type="InterPro" id="IPR035911">
    <property type="entry name" value="MurE/MurF_N"/>
</dbReference>
<dbReference type="InterPro" id="IPR005863">
    <property type="entry name" value="UDP-N-AcMur_synth"/>
</dbReference>
<keyword evidence="7 10" id="KW-0573">Peptidoglycan synthesis</keyword>
<proteinExistence type="inferred from homology"/>
<evidence type="ECO:0000256" key="9">
    <source>
        <dbReference type="ARBA" id="ARBA00023316"/>
    </source>
</evidence>
<feature type="binding site" evidence="10">
    <location>
        <begin position="105"/>
        <end position="111"/>
    </location>
    <ligand>
        <name>ATP</name>
        <dbReference type="ChEBI" id="CHEBI:30616"/>
    </ligand>
</feature>
<dbReference type="InterPro" id="IPR036615">
    <property type="entry name" value="Mur_ligase_C_dom_sf"/>
</dbReference>
<dbReference type="SUPFAM" id="SSF53244">
    <property type="entry name" value="MurD-like peptide ligases, peptide-binding domain"/>
    <property type="match status" value="1"/>
</dbReference>
<dbReference type="HAMAP" id="MF_02019">
    <property type="entry name" value="MurF"/>
    <property type="match status" value="1"/>
</dbReference>
<dbReference type="Pfam" id="PF01225">
    <property type="entry name" value="Mur_ligase"/>
    <property type="match status" value="1"/>
</dbReference>
<gene>
    <name evidence="10" type="primary">murF</name>
    <name evidence="15" type="ORF">MMG00_01230</name>
</gene>
<comment type="similarity">
    <text evidence="10">Belongs to the MurCDEF family. MurF subfamily.</text>
</comment>
<dbReference type="InterPro" id="IPR036565">
    <property type="entry name" value="Mur-like_cat_sf"/>
</dbReference>
<dbReference type="InterPro" id="IPR051046">
    <property type="entry name" value="MurCDEF_CellWall_CoF430Synth"/>
</dbReference>
<dbReference type="NCBIfam" id="TIGR01143">
    <property type="entry name" value="murF"/>
    <property type="match status" value="1"/>
</dbReference>
<protein>
    <recommendedName>
        <fullName evidence="10 11">UDP-N-acetylmuramoyl-tripeptide--D-alanyl-D-alanine ligase</fullName>
        <ecNumber evidence="10 11">6.3.2.10</ecNumber>
    </recommendedName>
    <alternativeName>
        <fullName evidence="10">D-alanyl-D-alanine-adding enzyme</fullName>
    </alternativeName>
</protein>
<feature type="domain" description="Mur ligase N-terminal catalytic" evidence="12">
    <location>
        <begin position="27"/>
        <end position="92"/>
    </location>
</feature>
<evidence type="ECO:0000256" key="3">
    <source>
        <dbReference type="ARBA" id="ARBA00022618"/>
    </source>
</evidence>
<keyword evidence="5 10" id="KW-0067">ATP-binding</keyword>
<dbReference type="EMBL" id="CP093379">
    <property type="protein sequence ID" value="UNM96517.1"/>
    <property type="molecule type" value="Genomic_DNA"/>
</dbReference>
<evidence type="ECO:0000256" key="4">
    <source>
        <dbReference type="ARBA" id="ARBA00022741"/>
    </source>
</evidence>
<keyword evidence="6 10" id="KW-0133">Cell shape</keyword>
<comment type="pathway">
    <text evidence="10 11">Cell wall biogenesis; peptidoglycan biosynthesis.</text>
</comment>
<dbReference type="Gene3D" id="3.40.1390.10">
    <property type="entry name" value="MurE/MurF, N-terminal domain"/>
    <property type="match status" value="1"/>
</dbReference>
<evidence type="ECO:0000256" key="7">
    <source>
        <dbReference type="ARBA" id="ARBA00022984"/>
    </source>
</evidence>
<evidence type="ECO:0000256" key="2">
    <source>
        <dbReference type="ARBA" id="ARBA00022598"/>
    </source>
</evidence>
<dbReference type="Pfam" id="PF02875">
    <property type="entry name" value="Mur_ligase_C"/>
    <property type="match status" value="1"/>
</dbReference>
<evidence type="ECO:0000256" key="6">
    <source>
        <dbReference type="ARBA" id="ARBA00022960"/>
    </source>
</evidence>
<evidence type="ECO:0000259" key="12">
    <source>
        <dbReference type="Pfam" id="PF01225"/>
    </source>
</evidence>
<comment type="subcellular location">
    <subcellularLocation>
        <location evidence="10 11">Cytoplasm</location>
    </subcellularLocation>
</comment>
<evidence type="ECO:0000256" key="1">
    <source>
        <dbReference type="ARBA" id="ARBA00022490"/>
    </source>
</evidence>